<dbReference type="GO" id="GO:0006103">
    <property type="term" value="P:2-oxoglutarate metabolic process"/>
    <property type="evidence" value="ECO:0007669"/>
    <property type="project" value="TreeGrafter"/>
</dbReference>
<dbReference type="GO" id="GO:0050660">
    <property type="term" value="F:flavin adenine dinucleotide binding"/>
    <property type="evidence" value="ECO:0007669"/>
    <property type="project" value="TreeGrafter"/>
</dbReference>
<evidence type="ECO:0000256" key="7">
    <source>
        <dbReference type="ARBA" id="ARBA00023157"/>
    </source>
</evidence>
<keyword evidence="6" id="KW-0520">NAD</keyword>
<dbReference type="PIRSF" id="PIRSF000350">
    <property type="entry name" value="Mercury_reductase_MerA"/>
    <property type="match status" value="1"/>
</dbReference>
<dbReference type="AlphaFoldDB" id="A0A060HPC7"/>
<accession>A0A060HPC7</accession>
<organism evidence="12 13">
    <name type="scientific">Nitrososphaera viennensis EN76</name>
    <dbReference type="NCBI Taxonomy" id="926571"/>
    <lineage>
        <taxon>Archaea</taxon>
        <taxon>Nitrososphaerota</taxon>
        <taxon>Nitrososphaeria</taxon>
        <taxon>Nitrososphaerales</taxon>
        <taxon>Nitrososphaeraceae</taxon>
        <taxon>Nitrososphaera</taxon>
    </lineage>
</organism>
<dbReference type="EMBL" id="CP007536">
    <property type="protein sequence ID" value="AIC15067.1"/>
    <property type="molecule type" value="Genomic_DNA"/>
</dbReference>
<dbReference type="InterPro" id="IPR004099">
    <property type="entry name" value="Pyr_nucl-diS_OxRdtase_dimer"/>
</dbReference>
<dbReference type="InterPro" id="IPR036188">
    <property type="entry name" value="FAD/NAD-bd_sf"/>
</dbReference>
<keyword evidence="4 9" id="KW-0274">FAD</keyword>
<proteinExistence type="inferred from homology"/>
<dbReference type="OrthoDB" id="27922at2157"/>
<comment type="similarity">
    <text evidence="2 9">Belongs to the class-I pyridine nucleotide-disulfide oxidoreductase family.</text>
</comment>
<dbReference type="SUPFAM" id="SSF51905">
    <property type="entry name" value="FAD/NAD(P)-binding domain"/>
    <property type="match status" value="1"/>
</dbReference>
<dbReference type="PANTHER" id="PTHR22912">
    <property type="entry name" value="DISULFIDE OXIDOREDUCTASE"/>
    <property type="match status" value="1"/>
</dbReference>
<keyword evidence="5 9" id="KW-0560">Oxidoreductase</keyword>
<evidence type="ECO:0000313" key="12">
    <source>
        <dbReference type="EMBL" id="AIC15067.1"/>
    </source>
</evidence>
<sequence>MAQQDRSENVEKFDLIVIGSGAGLDVASAAAESGLKVALVEKSRMGGTCLNRGCIPSKLLIHSADVAQVIRTAEQFGIRVEKFSIDFEKIIRRTNGIIDSESDGIRNAFSGIENPRLFPAECRFIGKKEILVGGDSVITAEKILLASGTRPAIPKIEGLEKGTYITSDEALRLEKQPHVLTIIGGGYIAAELAHFFGSLGTKINIIQKRDVLLPREDEEVSQKFTEIFSGRYNVHLGFDTQRVTRKDNDTVVVSAKSSKTGENIEIESDQLLLATGRVPNSDTLALDLAGVRVDKRGYIAVDEFLETSVKGVFALGDAVGKYPFRHGANLEAQYAFNNISRPDKKIPVNYTAMPHAIFSSPQVASAGHTEQELRAKGVKYSKSVYPYAQTAMGQAIEDNDGFVKFLVGKDDGKILGCHILGTDASILIHEVLVSMRAGTGAIRDIQRTVHIHPALSEVVSRAADAVR</sequence>
<evidence type="ECO:0000256" key="1">
    <source>
        <dbReference type="ARBA" id="ARBA00001974"/>
    </source>
</evidence>
<dbReference type="InterPro" id="IPR001100">
    <property type="entry name" value="Pyr_nuc-diS_OxRdtase"/>
</dbReference>
<name>A0A060HPC7_9ARCH</name>
<dbReference type="PROSITE" id="PS00076">
    <property type="entry name" value="PYRIDINE_REDOX_1"/>
    <property type="match status" value="1"/>
</dbReference>
<keyword evidence="3 9" id="KW-0285">Flavoprotein</keyword>
<dbReference type="Pfam" id="PF07992">
    <property type="entry name" value="Pyr_redox_2"/>
    <property type="match status" value="1"/>
</dbReference>
<dbReference type="KEGG" id="nvn:NVIE_008480"/>
<feature type="domain" description="FAD/NAD(P)-binding" evidence="11">
    <location>
        <begin position="13"/>
        <end position="328"/>
    </location>
</feature>
<evidence type="ECO:0000256" key="3">
    <source>
        <dbReference type="ARBA" id="ARBA00022630"/>
    </source>
</evidence>
<dbReference type="Proteomes" id="UP000027093">
    <property type="component" value="Chromosome"/>
</dbReference>
<keyword evidence="13" id="KW-1185">Reference proteome</keyword>
<evidence type="ECO:0000256" key="9">
    <source>
        <dbReference type="RuleBase" id="RU003691"/>
    </source>
</evidence>
<protein>
    <submittedName>
        <fullName evidence="12">Putative dihydrolipoamide dehydrogenase</fullName>
    </submittedName>
</protein>
<comment type="cofactor">
    <cofactor evidence="1">
        <name>FAD</name>
        <dbReference type="ChEBI" id="CHEBI:57692"/>
    </cofactor>
</comment>
<dbReference type="Gene3D" id="3.50.50.60">
    <property type="entry name" value="FAD/NAD(P)-binding domain"/>
    <property type="match status" value="2"/>
</dbReference>
<dbReference type="GeneID" id="74946113"/>
<feature type="domain" description="Pyridine nucleotide-disulphide oxidoreductase dimerisation" evidence="10">
    <location>
        <begin position="353"/>
        <end position="462"/>
    </location>
</feature>
<dbReference type="InterPro" id="IPR023753">
    <property type="entry name" value="FAD/NAD-binding_dom"/>
</dbReference>
<dbReference type="PANTHER" id="PTHR22912:SF217">
    <property type="entry name" value="DIHYDROLIPOYL DEHYDROGENASE"/>
    <property type="match status" value="1"/>
</dbReference>
<keyword evidence="8 9" id="KW-0676">Redox-active center</keyword>
<dbReference type="SUPFAM" id="SSF55424">
    <property type="entry name" value="FAD/NAD-linked reductases, dimerisation (C-terminal) domain"/>
    <property type="match status" value="1"/>
</dbReference>
<dbReference type="Pfam" id="PF02852">
    <property type="entry name" value="Pyr_redox_dim"/>
    <property type="match status" value="1"/>
</dbReference>
<dbReference type="STRING" id="926571.NVIE_008480"/>
<dbReference type="InterPro" id="IPR050151">
    <property type="entry name" value="Class-I_Pyr_Nuc-Dis_Oxidored"/>
</dbReference>
<dbReference type="Gene3D" id="3.30.390.30">
    <property type="match status" value="1"/>
</dbReference>
<keyword evidence="7" id="KW-1015">Disulfide bond</keyword>
<dbReference type="PRINTS" id="PR00368">
    <property type="entry name" value="FADPNR"/>
</dbReference>
<reference evidence="12 13" key="1">
    <citation type="journal article" date="2014" name="Int. J. Syst. Evol. Microbiol.">
        <title>Nitrososphaera viennensis gen. nov., sp. nov., an aerobic and mesophilic, ammonia-oxidizing archaeon from soil and a member of the archaeal phylum Thaumarchaeota.</title>
        <authorList>
            <person name="Stieglmeier M."/>
            <person name="Klingl A."/>
            <person name="Alves R.J."/>
            <person name="Rittmann S.K."/>
            <person name="Melcher M."/>
            <person name="Leisch N."/>
            <person name="Schleper C."/>
        </authorList>
    </citation>
    <scope>NUCLEOTIDE SEQUENCE [LARGE SCALE GENOMIC DNA]</scope>
    <source>
        <strain evidence="12">EN76</strain>
    </source>
</reference>
<dbReference type="InterPro" id="IPR012999">
    <property type="entry name" value="Pyr_OxRdtase_I_AS"/>
</dbReference>
<evidence type="ECO:0000256" key="8">
    <source>
        <dbReference type="ARBA" id="ARBA00023284"/>
    </source>
</evidence>
<evidence type="ECO:0000256" key="6">
    <source>
        <dbReference type="ARBA" id="ARBA00023027"/>
    </source>
</evidence>
<dbReference type="PRINTS" id="PR00411">
    <property type="entry name" value="PNDRDTASEI"/>
</dbReference>
<dbReference type="GO" id="GO:0004148">
    <property type="term" value="F:dihydrolipoyl dehydrogenase (NADH) activity"/>
    <property type="evidence" value="ECO:0007669"/>
    <property type="project" value="TreeGrafter"/>
</dbReference>
<dbReference type="FunFam" id="3.30.390.30:FF:000001">
    <property type="entry name" value="Dihydrolipoyl dehydrogenase"/>
    <property type="match status" value="1"/>
</dbReference>
<evidence type="ECO:0000256" key="4">
    <source>
        <dbReference type="ARBA" id="ARBA00022827"/>
    </source>
</evidence>
<dbReference type="InterPro" id="IPR016156">
    <property type="entry name" value="FAD/NAD-linked_Rdtase_dimer_sf"/>
</dbReference>
<evidence type="ECO:0000313" key="13">
    <source>
        <dbReference type="Proteomes" id="UP000027093"/>
    </source>
</evidence>
<evidence type="ECO:0000259" key="11">
    <source>
        <dbReference type="Pfam" id="PF07992"/>
    </source>
</evidence>
<evidence type="ECO:0000256" key="5">
    <source>
        <dbReference type="ARBA" id="ARBA00023002"/>
    </source>
</evidence>
<evidence type="ECO:0000256" key="2">
    <source>
        <dbReference type="ARBA" id="ARBA00007532"/>
    </source>
</evidence>
<dbReference type="HOGENOM" id="CLU_016755_1_2_2"/>
<gene>
    <name evidence="12" type="ORF">NVIE_008480</name>
</gene>
<dbReference type="RefSeq" id="WP_075054155.1">
    <property type="nucleotide sequence ID" value="NZ_CP007536.1"/>
</dbReference>
<evidence type="ECO:0000259" key="10">
    <source>
        <dbReference type="Pfam" id="PF02852"/>
    </source>
</evidence>